<reference evidence="10" key="2">
    <citation type="submission" date="2018-12" db="EMBL/GenBank/DDBJ databases">
        <title>The complete genome of Metarhizium rileyi, a key fungal pathogen of Lepidoptera.</title>
        <authorList>
            <person name="Binneck E."/>
            <person name="Lastra C.C.L."/>
            <person name="Sosa-Gomez D.R."/>
        </authorList>
    </citation>
    <scope>NUCLEOTIDE SEQUENCE [LARGE SCALE GENOMIC DNA]</scope>
    <source>
        <strain evidence="10">Cep018-CH2</strain>
    </source>
</reference>
<feature type="domain" description="Protein kinase" evidence="6">
    <location>
        <begin position="1"/>
        <end position="327"/>
    </location>
</feature>
<name>A0A166VZP5_METRR</name>
<keyword evidence="1" id="KW-0723">Serine/threonine-protein kinase</keyword>
<reference evidence="7 9" key="1">
    <citation type="journal article" date="2016" name="Genome Biol. Evol.">
        <title>Divergent and convergent evolution of fungal pathogenicity.</title>
        <authorList>
            <person name="Shang Y."/>
            <person name="Xiao G."/>
            <person name="Zheng P."/>
            <person name="Cen K."/>
            <person name="Zhan S."/>
            <person name="Wang C."/>
        </authorList>
    </citation>
    <scope>NUCLEOTIDE SEQUENCE [LARGE SCALE GENOMIC DNA]</scope>
    <source>
        <strain evidence="7 9">RCEF 4871</strain>
    </source>
</reference>
<dbReference type="OMA" id="ITWRPED"/>
<dbReference type="EMBL" id="AZHC01000059">
    <property type="protein sequence ID" value="OAA34200.1"/>
    <property type="molecule type" value="Genomic_DNA"/>
</dbReference>
<dbReference type="Proteomes" id="UP000243498">
    <property type="component" value="Unassembled WGS sequence"/>
</dbReference>
<proteinExistence type="predicted"/>
<keyword evidence="4 7" id="KW-0418">Kinase</keyword>
<evidence type="ECO:0000256" key="3">
    <source>
        <dbReference type="ARBA" id="ARBA00022741"/>
    </source>
</evidence>
<dbReference type="InterPro" id="IPR011009">
    <property type="entry name" value="Kinase-like_dom_sf"/>
</dbReference>
<dbReference type="InterPro" id="IPR000719">
    <property type="entry name" value="Prot_kinase_dom"/>
</dbReference>
<keyword evidence="2" id="KW-0808">Transferase</keyword>
<keyword evidence="5" id="KW-0067">ATP-binding</keyword>
<dbReference type="STRING" id="1081105.A0A166VZP5"/>
<dbReference type="GO" id="GO:0004674">
    <property type="term" value="F:protein serine/threonine kinase activity"/>
    <property type="evidence" value="ECO:0007669"/>
    <property type="project" value="UniProtKB-KW"/>
</dbReference>
<protein>
    <submittedName>
        <fullName evidence="7">Protein kinase</fullName>
    </submittedName>
</protein>
<evidence type="ECO:0000256" key="1">
    <source>
        <dbReference type="ARBA" id="ARBA00022527"/>
    </source>
</evidence>
<evidence type="ECO:0000313" key="10">
    <source>
        <dbReference type="Proteomes" id="UP000317257"/>
    </source>
</evidence>
<accession>A0A5C6G2M2</accession>
<reference evidence="8" key="3">
    <citation type="journal article" date="2019" name="Microbiol. Resour. Announc.">
        <title>Genome Sequence of Metarhizium rileyi, a Microbial Control Agent for Lepidoptera.</title>
        <authorList>
            <person name="Binneck E."/>
            <person name="Lastra C.C.L."/>
            <person name="Sosa-Gomez D.R."/>
        </authorList>
    </citation>
    <scope>NUCLEOTIDE SEQUENCE</scope>
    <source>
        <strain evidence="8">Cep018-CH2</strain>
    </source>
</reference>
<dbReference type="GO" id="GO:0005524">
    <property type="term" value="F:ATP binding"/>
    <property type="evidence" value="ECO:0007669"/>
    <property type="project" value="UniProtKB-KW"/>
</dbReference>
<dbReference type="AlphaFoldDB" id="A0A166VZP5"/>
<gene>
    <name evidence="8" type="ORF">ED733_000112</name>
    <name evidence="7" type="ORF">NOR_08601</name>
</gene>
<dbReference type="PROSITE" id="PS50011">
    <property type="entry name" value="PROTEIN_KINASE_DOM"/>
    <property type="match status" value="1"/>
</dbReference>
<dbReference type="PANTHER" id="PTHR45646:SF11">
    <property type="entry name" value="SERINE_THREONINE-PROTEIN KINASE DOA"/>
    <property type="match status" value="1"/>
</dbReference>
<dbReference type="Gene3D" id="3.30.200.20">
    <property type="entry name" value="Phosphorylase Kinase, domain 1"/>
    <property type="match status" value="1"/>
</dbReference>
<dbReference type="Proteomes" id="UP000317257">
    <property type="component" value="Unassembled WGS sequence"/>
</dbReference>
<keyword evidence="3" id="KW-0547">Nucleotide-binding</keyword>
<evidence type="ECO:0000313" key="9">
    <source>
        <dbReference type="Proteomes" id="UP000243498"/>
    </source>
</evidence>
<sequence length="333" mass="38249">MNATRVTRRLHNLRMSNSIAAGAKLIEEETLPHYSASLFFPVRIGQILHERYKVEAKFGFGGSSTVWLCRDKKDDTYKALKVGTYSATENRESKVLAYLERCGSTHDGRYCVRRSSDSFKMTVPDDIKLDNILTTLPDDEEAILTKYIDTTYQDPVKVIDGRRSIYMSRTPEYSNDLTYPIICDFGMAVFDQEYYEGLIQPIPYRAPEVILGMKWNSSVDIWNLGIIIWELLFSEHIFGSKTERGCVEMMMTHLGPPPMEFLQRHALPCLYFDEHGKWKGADITPITLHDRLEGADVDLFLDFLTSMLRWVPEERGTAATLLGHPWLDPKNDK</sequence>
<keyword evidence="9" id="KW-1185">Reference proteome</keyword>
<evidence type="ECO:0000256" key="4">
    <source>
        <dbReference type="ARBA" id="ARBA00022777"/>
    </source>
</evidence>
<evidence type="ECO:0000313" key="7">
    <source>
        <dbReference type="EMBL" id="OAA34200.1"/>
    </source>
</evidence>
<dbReference type="SMART" id="SM00220">
    <property type="entry name" value="S_TKc"/>
    <property type="match status" value="1"/>
</dbReference>
<dbReference type="OrthoDB" id="5979581at2759"/>
<dbReference type="SUPFAM" id="SSF56112">
    <property type="entry name" value="Protein kinase-like (PK-like)"/>
    <property type="match status" value="1"/>
</dbReference>
<dbReference type="EMBL" id="SBHS01000075">
    <property type="protein sequence ID" value="TWU70531.1"/>
    <property type="molecule type" value="Genomic_DNA"/>
</dbReference>
<dbReference type="Pfam" id="PF00069">
    <property type="entry name" value="Pkinase"/>
    <property type="match status" value="1"/>
</dbReference>
<dbReference type="InterPro" id="IPR051175">
    <property type="entry name" value="CLK_kinases"/>
</dbReference>
<evidence type="ECO:0000259" key="6">
    <source>
        <dbReference type="PROSITE" id="PS50011"/>
    </source>
</evidence>
<evidence type="ECO:0000256" key="2">
    <source>
        <dbReference type="ARBA" id="ARBA00022679"/>
    </source>
</evidence>
<comment type="caution">
    <text evidence="7">The sequence shown here is derived from an EMBL/GenBank/DDBJ whole genome shotgun (WGS) entry which is preliminary data.</text>
</comment>
<dbReference type="Gene3D" id="1.10.510.10">
    <property type="entry name" value="Transferase(Phosphotransferase) domain 1"/>
    <property type="match status" value="2"/>
</dbReference>
<accession>A0A166VZP5</accession>
<evidence type="ECO:0000313" key="8">
    <source>
        <dbReference type="EMBL" id="TWU70531.1"/>
    </source>
</evidence>
<organism evidence="7 9">
    <name type="scientific">Metarhizium rileyi (strain RCEF 4871)</name>
    <name type="common">Nomuraea rileyi</name>
    <dbReference type="NCBI Taxonomy" id="1649241"/>
    <lineage>
        <taxon>Eukaryota</taxon>
        <taxon>Fungi</taxon>
        <taxon>Dikarya</taxon>
        <taxon>Ascomycota</taxon>
        <taxon>Pezizomycotina</taxon>
        <taxon>Sordariomycetes</taxon>
        <taxon>Hypocreomycetidae</taxon>
        <taxon>Hypocreales</taxon>
        <taxon>Clavicipitaceae</taxon>
        <taxon>Metarhizium</taxon>
    </lineage>
</organism>
<dbReference type="GO" id="GO:0005634">
    <property type="term" value="C:nucleus"/>
    <property type="evidence" value="ECO:0007669"/>
    <property type="project" value="TreeGrafter"/>
</dbReference>
<dbReference type="GO" id="GO:0043484">
    <property type="term" value="P:regulation of RNA splicing"/>
    <property type="evidence" value="ECO:0007669"/>
    <property type="project" value="TreeGrafter"/>
</dbReference>
<dbReference type="PANTHER" id="PTHR45646">
    <property type="entry name" value="SERINE/THREONINE-PROTEIN KINASE DOA-RELATED"/>
    <property type="match status" value="1"/>
</dbReference>
<evidence type="ECO:0000256" key="5">
    <source>
        <dbReference type="ARBA" id="ARBA00022840"/>
    </source>
</evidence>